<evidence type="ECO:0000256" key="3">
    <source>
        <dbReference type="ARBA" id="ARBA00022989"/>
    </source>
</evidence>
<feature type="transmembrane region" description="Helical" evidence="5">
    <location>
        <begin position="155"/>
        <end position="174"/>
    </location>
</feature>
<evidence type="ECO:0000256" key="1">
    <source>
        <dbReference type="ARBA" id="ARBA00004141"/>
    </source>
</evidence>
<feature type="transmembrane region" description="Helical" evidence="5">
    <location>
        <begin position="121"/>
        <end position="143"/>
    </location>
</feature>
<keyword evidence="2 5" id="KW-0812">Transmembrane</keyword>
<sequence length="296" mass="32829">MQRVQGLGYIVFSGVNFSIASICIKYASHRVTSHETVFWRMTVALVLNLIWASYKKRRLYIEPKFRGLLLFRCFVGTLGVNLQFYAMSKMVLTDAVVIILTSPIFTFFLGAAVLGEPINRVDFVAGITSFLGVMFVTRPAFLFPTTAESKHASSFAVYCAIGGSITSAVVYILLRRLTKVDPLATIHYFFLFGTITSILTLLIVGVSIKVPMEATFVFAIFGCGFFSFIGQIFMTMGFQREKAGIASVMRYFDVVFVVAMDVVVLRESVNVLSLVGAAIIMAGVSMIVLRRAREKQ</sequence>
<feature type="transmembrane region" description="Helical" evidence="5">
    <location>
        <begin position="214"/>
        <end position="236"/>
    </location>
</feature>
<name>A0A8T1W5G4_9STRA</name>
<keyword evidence="4 5" id="KW-0472">Membrane</keyword>
<feature type="transmembrane region" description="Helical" evidence="5">
    <location>
        <begin position="271"/>
        <end position="289"/>
    </location>
</feature>
<dbReference type="PANTHER" id="PTHR22911">
    <property type="entry name" value="ACYL-MALONYL CONDENSING ENZYME-RELATED"/>
    <property type="match status" value="1"/>
</dbReference>
<proteinExistence type="predicted"/>
<dbReference type="GO" id="GO:0016020">
    <property type="term" value="C:membrane"/>
    <property type="evidence" value="ECO:0007669"/>
    <property type="project" value="UniProtKB-SubCell"/>
</dbReference>
<dbReference type="PANTHER" id="PTHR22911:SF6">
    <property type="entry name" value="SOLUTE CARRIER FAMILY 35 MEMBER G1"/>
    <property type="match status" value="1"/>
</dbReference>
<organism evidence="7 8">
    <name type="scientific">Phytophthora boehmeriae</name>
    <dbReference type="NCBI Taxonomy" id="109152"/>
    <lineage>
        <taxon>Eukaryota</taxon>
        <taxon>Sar</taxon>
        <taxon>Stramenopiles</taxon>
        <taxon>Oomycota</taxon>
        <taxon>Peronosporomycetes</taxon>
        <taxon>Peronosporales</taxon>
        <taxon>Peronosporaceae</taxon>
        <taxon>Phytophthora</taxon>
    </lineage>
</organism>
<protein>
    <recommendedName>
        <fullName evidence="6">EamA domain-containing protein</fullName>
    </recommendedName>
</protein>
<feature type="domain" description="EamA" evidence="6">
    <location>
        <begin position="6"/>
        <end position="137"/>
    </location>
</feature>
<dbReference type="EMBL" id="JAGDFL010000476">
    <property type="protein sequence ID" value="KAG7387383.1"/>
    <property type="molecule type" value="Genomic_DNA"/>
</dbReference>
<comment type="subcellular location">
    <subcellularLocation>
        <location evidence="1">Membrane</location>
        <topology evidence="1">Multi-pass membrane protein</topology>
    </subcellularLocation>
</comment>
<dbReference type="InterPro" id="IPR000620">
    <property type="entry name" value="EamA_dom"/>
</dbReference>
<feature type="transmembrane region" description="Helical" evidence="5">
    <location>
        <begin position="67"/>
        <end position="86"/>
    </location>
</feature>
<keyword evidence="8" id="KW-1185">Reference proteome</keyword>
<evidence type="ECO:0000259" key="6">
    <source>
        <dbReference type="Pfam" id="PF00892"/>
    </source>
</evidence>
<accession>A0A8T1W5G4</accession>
<gene>
    <name evidence="7" type="ORF">PHYBOEH_008249</name>
</gene>
<dbReference type="OrthoDB" id="306876at2759"/>
<keyword evidence="3 5" id="KW-1133">Transmembrane helix</keyword>
<evidence type="ECO:0000313" key="7">
    <source>
        <dbReference type="EMBL" id="KAG7387383.1"/>
    </source>
</evidence>
<dbReference type="Pfam" id="PF00892">
    <property type="entry name" value="EamA"/>
    <property type="match status" value="2"/>
</dbReference>
<evidence type="ECO:0000256" key="5">
    <source>
        <dbReference type="SAM" id="Phobius"/>
    </source>
</evidence>
<feature type="transmembrane region" description="Helical" evidence="5">
    <location>
        <begin position="7"/>
        <end position="27"/>
    </location>
</feature>
<comment type="caution">
    <text evidence="7">The sequence shown here is derived from an EMBL/GenBank/DDBJ whole genome shotgun (WGS) entry which is preliminary data.</text>
</comment>
<feature type="transmembrane region" description="Helical" evidence="5">
    <location>
        <begin position="39"/>
        <end position="55"/>
    </location>
</feature>
<evidence type="ECO:0000256" key="2">
    <source>
        <dbReference type="ARBA" id="ARBA00022692"/>
    </source>
</evidence>
<feature type="transmembrane region" description="Helical" evidence="5">
    <location>
        <begin position="92"/>
        <end position="114"/>
    </location>
</feature>
<feature type="transmembrane region" description="Helical" evidence="5">
    <location>
        <begin position="186"/>
        <end position="208"/>
    </location>
</feature>
<reference evidence="7" key="1">
    <citation type="submission" date="2021-02" db="EMBL/GenBank/DDBJ databases">
        <authorList>
            <person name="Palmer J.M."/>
        </authorList>
    </citation>
    <scope>NUCLEOTIDE SEQUENCE</scope>
    <source>
        <strain evidence="7">SCRP23</strain>
    </source>
</reference>
<evidence type="ECO:0000256" key="4">
    <source>
        <dbReference type="ARBA" id="ARBA00023136"/>
    </source>
</evidence>
<evidence type="ECO:0000313" key="8">
    <source>
        <dbReference type="Proteomes" id="UP000693981"/>
    </source>
</evidence>
<dbReference type="AlphaFoldDB" id="A0A8T1W5G4"/>
<feature type="domain" description="EamA" evidence="6">
    <location>
        <begin position="156"/>
        <end position="288"/>
    </location>
</feature>
<feature type="transmembrane region" description="Helical" evidence="5">
    <location>
        <begin position="248"/>
        <end position="265"/>
    </location>
</feature>
<dbReference type="Proteomes" id="UP000693981">
    <property type="component" value="Unassembled WGS sequence"/>
</dbReference>